<comment type="similarity">
    <text evidence="1 2">Belongs to the peptidase M28 family. M28B subfamily.</text>
</comment>
<comment type="caution">
    <text evidence="6">The sequence shown here is derived from an EMBL/GenBank/DDBJ whole genome shotgun (WGS) entry which is preliminary data.</text>
</comment>
<evidence type="ECO:0000259" key="3">
    <source>
        <dbReference type="Pfam" id="PF02225"/>
    </source>
</evidence>
<keyword evidence="7" id="KW-1185">Reference proteome</keyword>
<evidence type="ECO:0000256" key="2">
    <source>
        <dbReference type="RuleBase" id="RU367157"/>
    </source>
</evidence>
<keyword evidence="2" id="KW-0564">Palmitate</keyword>
<dbReference type="Gene3D" id="3.50.30.30">
    <property type="match status" value="1"/>
</dbReference>
<protein>
    <recommendedName>
        <fullName evidence="2">Transferrin receptor protein 1</fullName>
    </recommendedName>
</protein>
<keyword evidence="2" id="KW-0449">Lipoprotein</keyword>
<evidence type="ECO:0000313" key="7">
    <source>
        <dbReference type="Proteomes" id="UP000770717"/>
    </source>
</evidence>
<dbReference type="Gene3D" id="1.20.930.40">
    <property type="entry name" value="Transferrin receptor-like, dimerisation domain"/>
    <property type="match status" value="1"/>
</dbReference>
<keyword evidence="2" id="KW-1133">Transmembrane helix</keyword>
<comment type="subcellular location">
    <subcellularLocation>
        <location evidence="2">Cell membrane</location>
        <topology evidence="2">Single-pass type II membrane protein</topology>
    </subcellularLocation>
    <subcellularLocation>
        <location evidence="2">Melanosome</location>
    </subcellularLocation>
</comment>
<dbReference type="GO" id="GO:0033572">
    <property type="term" value="P:transferrin transport"/>
    <property type="evidence" value="ECO:0007669"/>
    <property type="project" value="UniProtKB-UniRule"/>
</dbReference>
<accession>A0A8J6FTN2</accession>
<gene>
    <name evidence="6" type="ORF">GDO78_001664</name>
</gene>
<proteinExistence type="inferred from homology"/>
<dbReference type="InterPro" id="IPR039373">
    <property type="entry name" value="Peptidase_M28B"/>
</dbReference>
<comment type="subunit">
    <text evidence="2">Homodimer; disulfide-linked.</text>
</comment>
<dbReference type="GO" id="GO:0004998">
    <property type="term" value="F:transferrin receptor activity"/>
    <property type="evidence" value="ECO:0007669"/>
    <property type="project" value="UniProtKB-UniRule"/>
</dbReference>
<dbReference type="OrthoDB" id="5841748at2759"/>
<keyword evidence="2" id="KW-0472">Membrane</keyword>
<feature type="domain" description="PA" evidence="3">
    <location>
        <begin position="228"/>
        <end position="296"/>
    </location>
</feature>
<dbReference type="SUPFAM" id="SSF53187">
    <property type="entry name" value="Zn-dependent exopeptidases"/>
    <property type="match status" value="1"/>
</dbReference>
<dbReference type="Gene3D" id="3.40.630.10">
    <property type="entry name" value="Zn peptidases"/>
    <property type="match status" value="1"/>
</dbReference>
<dbReference type="GO" id="GO:0009897">
    <property type="term" value="C:external side of plasma membrane"/>
    <property type="evidence" value="ECO:0007669"/>
    <property type="project" value="TreeGrafter"/>
</dbReference>
<dbReference type="InterPro" id="IPR036757">
    <property type="entry name" value="TFR-like_dimer_dom_sf"/>
</dbReference>
<dbReference type="PANTHER" id="PTHR10404:SF26">
    <property type="entry name" value="TRANSFERRIN RECEPTOR PROTEIN 1"/>
    <property type="match status" value="1"/>
</dbReference>
<dbReference type="SUPFAM" id="SSF52025">
    <property type="entry name" value="PA domain"/>
    <property type="match status" value="1"/>
</dbReference>
<dbReference type="FunFam" id="1.20.930.40:FF:000002">
    <property type="entry name" value="Transferrin receptor protein 1"/>
    <property type="match status" value="1"/>
</dbReference>
<feature type="domain" description="Peptidase M28" evidence="5">
    <location>
        <begin position="390"/>
        <end position="574"/>
    </location>
</feature>
<dbReference type="EMBL" id="WNTK01000001">
    <property type="protein sequence ID" value="KAG9493916.1"/>
    <property type="molecule type" value="Genomic_DNA"/>
</dbReference>
<keyword evidence="2" id="KW-0675">Receptor</keyword>
<sequence length="755" mass="83668">MKMDRARTTITNIFGRVPLTYTRFSLTPQTDGDSSQVEMKLADEEECGDQPMGDHLVKRQAGNNGSRSLCFKILLVVLLFLIGFLIGYLSYRGRVGSGQSRNAVPLPCSAHGVENGMDNGVDESMPTVMYWSTLRPMFQSKIEDTPFERSIQQLTMNSRAAGSASEDALAKMVHDKFTSLGLDKVWDDEHYVTLQDFNRAQVSLLSGDAVAETYNPTSYVAYSPAASVNGSLVYGRYGTKEDFEKLTGKVNLTGELILVRSGTIPFSEKVRNAECAKAAGVIIYPEPADFTFPERNGDIDSPFGHAHFGTGDPFTPGFPSFNHTQFPPSKSSGLPQIPVQTLSSKDGKSLIGKLDSPRCIEDSGSVCMLGNKYKVKLEVNNVLAEKKILNVFGVIKGSDDPDHYVVVGAQRDSMGMGVCKAVVGTSLLVELARMISELAKEGYKPRRSIVFASWSAGDFGAVGATEWLEGYLNNLHLKTIAYINLDAIIQGSESLQVSASPLMYNMIQKILNEITDPMAVKLASKFSYGFSMDDAAYPFLTYSGIPSVSLRFQQTKGPYAFLGTEKDTYENFKKLVKVDQMCKTAANITGQIILRLTHDHKLPLDFNIYVKELRSRVFELHKQRTAVTGMQLNLQWINSALGDFTRAATSLANSFTETDQENRPFLRSLNDRVMKVEHSMLSPYVSPKEFPFRHILYGSGDHTFDALKKHLDLLKTDKAQFNEDLFKNQLALLTWTLQSAANALGGEIWEIDNEF</sequence>
<evidence type="ECO:0000259" key="4">
    <source>
        <dbReference type="Pfam" id="PF04253"/>
    </source>
</evidence>
<dbReference type="PANTHER" id="PTHR10404">
    <property type="entry name" value="N-ACETYLATED-ALPHA-LINKED ACIDIC DIPEPTIDASE"/>
    <property type="match status" value="1"/>
</dbReference>
<dbReference type="SUPFAM" id="SSF47672">
    <property type="entry name" value="Transferrin receptor-like dimerisation domain"/>
    <property type="match status" value="1"/>
</dbReference>
<evidence type="ECO:0000256" key="1">
    <source>
        <dbReference type="ARBA" id="ARBA00005634"/>
    </source>
</evidence>
<dbReference type="InterPro" id="IPR003137">
    <property type="entry name" value="PA_domain"/>
</dbReference>
<dbReference type="GO" id="GO:0042470">
    <property type="term" value="C:melanosome"/>
    <property type="evidence" value="ECO:0007669"/>
    <property type="project" value="UniProtKB-SubCell"/>
</dbReference>
<dbReference type="Pfam" id="PF04389">
    <property type="entry name" value="Peptidase_M28"/>
    <property type="match status" value="1"/>
</dbReference>
<dbReference type="GO" id="GO:0031623">
    <property type="term" value="P:receptor internalization"/>
    <property type="evidence" value="ECO:0007669"/>
    <property type="project" value="UniProtKB-UniRule"/>
</dbReference>
<organism evidence="6 7">
    <name type="scientific">Eleutherodactylus coqui</name>
    <name type="common">Puerto Rican coqui</name>
    <dbReference type="NCBI Taxonomy" id="57060"/>
    <lineage>
        <taxon>Eukaryota</taxon>
        <taxon>Metazoa</taxon>
        <taxon>Chordata</taxon>
        <taxon>Craniata</taxon>
        <taxon>Vertebrata</taxon>
        <taxon>Euteleostomi</taxon>
        <taxon>Amphibia</taxon>
        <taxon>Batrachia</taxon>
        <taxon>Anura</taxon>
        <taxon>Neobatrachia</taxon>
        <taxon>Hyloidea</taxon>
        <taxon>Eleutherodactylidae</taxon>
        <taxon>Eleutherodactylinae</taxon>
        <taxon>Eleutherodactylus</taxon>
        <taxon>Eleutherodactylus</taxon>
    </lineage>
</organism>
<keyword evidence="2" id="KW-0254">Endocytosis</keyword>
<dbReference type="FunFam" id="3.40.630.10:FF:000065">
    <property type="entry name" value="Transferrin receptor 1b"/>
    <property type="match status" value="1"/>
</dbReference>
<dbReference type="InterPro" id="IPR007365">
    <property type="entry name" value="TFR-like_dimer_dom"/>
</dbReference>
<reference evidence="6" key="1">
    <citation type="thesis" date="2020" institute="ProQuest LLC" country="789 East Eisenhower Parkway, Ann Arbor, MI, USA">
        <title>Comparative Genomics and Chromosome Evolution.</title>
        <authorList>
            <person name="Mudd A.B."/>
        </authorList>
    </citation>
    <scope>NUCLEOTIDE SEQUENCE</scope>
    <source>
        <strain evidence="6">HN-11 Male</strain>
        <tissue evidence="6">Kidney and liver</tissue>
    </source>
</reference>
<keyword evidence="2" id="KW-0325">Glycoprotein</keyword>
<dbReference type="InterPro" id="IPR007484">
    <property type="entry name" value="Peptidase_M28"/>
</dbReference>
<name>A0A8J6FTN2_ELECQ</name>
<evidence type="ECO:0000313" key="6">
    <source>
        <dbReference type="EMBL" id="KAG9493916.1"/>
    </source>
</evidence>
<feature type="domain" description="Transferrin receptor-like dimerisation" evidence="4">
    <location>
        <begin position="632"/>
        <end position="744"/>
    </location>
</feature>
<dbReference type="Pfam" id="PF02225">
    <property type="entry name" value="PA"/>
    <property type="match status" value="1"/>
</dbReference>
<comment type="PTM">
    <text evidence="2">Stearoylated.</text>
</comment>
<dbReference type="InterPro" id="IPR046450">
    <property type="entry name" value="PA_dom_sf"/>
</dbReference>
<feature type="transmembrane region" description="Helical" evidence="2">
    <location>
        <begin position="69"/>
        <end position="91"/>
    </location>
</feature>
<comment type="function">
    <text evidence="2">Cellular uptake of iron occurs via receptor-mediated endocytosis of ligand-occupied transferrin receptor into specialized endosomes. Endosomal acidification leads to iron release. The apotransferrin-receptor complex is then recycled to the cell surface with a return to neutral pH and the concomitant loss of affinity of apotransferrin for its receptor. Transferrin receptor is necessary for development of erythrocytes and the nervous system. Acts as a lipid sensor that regulates mitochondrial fusion by regulating activation of the JNK pathway.</text>
</comment>
<dbReference type="GO" id="GO:0006879">
    <property type="term" value="P:intracellular iron ion homeostasis"/>
    <property type="evidence" value="ECO:0007669"/>
    <property type="project" value="UniProtKB-UniRule"/>
</dbReference>
<dbReference type="Proteomes" id="UP000770717">
    <property type="component" value="Unassembled WGS sequence"/>
</dbReference>
<keyword evidence="2" id="KW-0812">Transmembrane</keyword>
<evidence type="ECO:0000259" key="5">
    <source>
        <dbReference type="Pfam" id="PF04389"/>
    </source>
</evidence>
<dbReference type="AlphaFoldDB" id="A0A8J6FTN2"/>
<keyword evidence="2" id="KW-1003">Cell membrane</keyword>
<dbReference type="Pfam" id="PF04253">
    <property type="entry name" value="TFR_dimer"/>
    <property type="match status" value="1"/>
</dbReference>